<sequence>MIKFRSKLLFALITLITLVFVALGIILAQLIKSYYVESFHEKNEMETRLISQLLSEQFRSSEPFSLLAKIGDETESRVTILSSKGEIWFDSKDDFVPPERHSGILKDIIQTSTVEQKGTKEIAGGYDVFYYWERVSLSPGQDSLVVLSTQIDELKRINRNMWWILFISFGLSLTIIILLSSQITAKYTKPIEAATKTAIELAKGNFRARTYEEGLDATGMLSTSINILARNLQETIETNEIQQERLSTLIENMGSGLVLIDEKGLTSLVNKVFREWFDIEPSQFLYKHYYTVMKSEDIHRLVEDIFMLEKPVRKQIQITHELEKKHYEVFGAPIIGNDHEWKGTVLVFHDITELKKLEQMRKDFVANVSHELKTPITSIKGFSETLLDGAMNDKGTLENFLQIIQQESHRLQSLVQDLLELSRIEQVGFTLNVQSFNIEQLVQEVMVILKPKAQLREVQLQEEVELQDSFMKGDPARIKQIVINLVSNALTYTPKEGKVTVKIKGDNNWILLEVSDSGIGIEEQELPRIFERFYRVDKARSRNSGGTGLGLAIVKHLVEAHKGKIKVESKVGEGTTFTIHLPR</sequence>
<evidence type="ECO:0000256" key="10">
    <source>
        <dbReference type="ARBA" id="ARBA00023012"/>
    </source>
</evidence>
<name>A0ABN0WD20_9BACI</name>
<dbReference type="Gene3D" id="6.10.340.10">
    <property type="match status" value="1"/>
</dbReference>
<dbReference type="InterPro" id="IPR005467">
    <property type="entry name" value="His_kinase_dom"/>
</dbReference>
<dbReference type="SUPFAM" id="SSF55874">
    <property type="entry name" value="ATPase domain of HSP90 chaperone/DNA topoisomerase II/histidine kinase"/>
    <property type="match status" value="1"/>
</dbReference>
<dbReference type="Pfam" id="PF00989">
    <property type="entry name" value="PAS"/>
    <property type="match status" value="1"/>
</dbReference>
<dbReference type="InterPro" id="IPR035965">
    <property type="entry name" value="PAS-like_dom_sf"/>
</dbReference>
<dbReference type="Pfam" id="PF16736">
    <property type="entry name" value="sCache_like"/>
    <property type="match status" value="1"/>
</dbReference>
<feature type="domain" description="PAS" evidence="14">
    <location>
        <begin position="242"/>
        <end position="315"/>
    </location>
</feature>
<comment type="caution">
    <text evidence="16">The sequence shown here is derived from an EMBL/GenBank/DDBJ whole genome shotgun (WGS) entry which is preliminary data.</text>
</comment>
<feature type="domain" description="HAMP" evidence="15">
    <location>
        <begin position="185"/>
        <end position="237"/>
    </location>
</feature>
<evidence type="ECO:0000256" key="8">
    <source>
        <dbReference type="ARBA" id="ARBA00022777"/>
    </source>
</evidence>
<reference evidence="16 17" key="1">
    <citation type="journal article" date="2019" name="Int. J. Syst. Evol. Microbiol.">
        <title>The Global Catalogue of Microorganisms (GCM) 10K type strain sequencing project: providing services to taxonomists for standard genome sequencing and annotation.</title>
        <authorList>
            <consortium name="The Broad Institute Genomics Platform"/>
            <consortium name="The Broad Institute Genome Sequencing Center for Infectious Disease"/>
            <person name="Wu L."/>
            <person name="Ma J."/>
        </authorList>
    </citation>
    <scope>NUCLEOTIDE SEQUENCE [LARGE SCALE GENOMIC DNA]</scope>
    <source>
        <strain evidence="16 17">JCM 9731</strain>
    </source>
</reference>
<dbReference type="SMART" id="SM00388">
    <property type="entry name" value="HisKA"/>
    <property type="match status" value="1"/>
</dbReference>
<keyword evidence="10" id="KW-0902">Two-component regulatory system</keyword>
<organism evidence="16 17">
    <name type="scientific">Bacillus carboniphilus</name>
    <dbReference type="NCBI Taxonomy" id="86663"/>
    <lineage>
        <taxon>Bacteria</taxon>
        <taxon>Bacillati</taxon>
        <taxon>Bacillota</taxon>
        <taxon>Bacilli</taxon>
        <taxon>Bacillales</taxon>
        <taxon>Bacillaceae</taxon>
        <taxon>Bacillus</taxon>
    </lineage>
</organism>
<dbReference type="InterPro" id="IPR031967">
    <property type="entry name" value="PhoR_single_Cache-like_dom"/>
</dbReference>
<feature type="transmembrane region" description="Helical" evidence="12">
    <location>
        <begin position="161"/>
        <end position="179"/>
    </location>
</feature>
<dbReference type="SUPFAM" id="SSF55785">
    <property type="entry name" value="PYP-like sensor domain (PAS domain)"/>
    <property type="match status" value="1"/>
</dbReference>
<dbReference type="EC" id="2.7.13.3" evidence="3"/>
<comment type="catalytic activity">
    <reaction evidence="1">
        <text>ATP + protein L-histidine = ADP + protein N-phospho-L-histidine.</text>
        <dbReference type="EC" id="2.7.13.3"/>
    </reaction>
</comment>
<dbReference type="NCBIfam" id="NF046044">
    <property type="entry name" value="PnpS"/>
    <property type="match status" value="1"/>
</dbReference>
<dbReference type="Proteomes" id="UP001500782">
    <property type="component" value="Unassembled WGS sequence"/>
</dbReference>
<accession>A0ABN0WD20</accession>
<dbReference type="NCBIfam" id="TIGR00229">
    <property type="entry name" value="sensory_box"/>
    <property type="match status" value="1"/>
</dbReference>
<dbReference type="Pfam" id="PF02518">
    <property type="entry name" value="HATPase_c"/>
    <property type="match status" value="1"/>
</dbReference>
<dbReference type="Gene3D" id="3.30.450.20">
    <property type="entry name" value="PAS domain"/>
    <property type="match status" value="1"/>
</dbReference>
<protein>
    <recommendedName>
        <fullName evidence="3">histidine kinase</fullName>
        <ecNumber evidence="3">2.7.13.3</ecNumber>
    </recommendedName>
</protein>
<dbReference type="InterPro" id="IPR000014">
    <property type="entry name" value="PAS"/>
</dbReference>
<dbReference type="SMART" id="SM00304">
    <property type="entry name" value="HAMP"/>
    <property type="match status" value="1"/>
</dbReference>
<dbReference type="InterPro" id="IPR036890">
    <property type="entry name" value="HATPase_C_sf"/>
</dbReference>
<dbReference type="InterPro" id="IPR050351">
    <property type="entry name" value="BphY/WalK/GraS-like"/>
</dbReference>
<dbReference type="CDD" id="cd06225">
    <property type="entry name" value="HAMP"/>
    <property type="match status" value="1"/>
</dbReference>
<dbReference type="PROSITE" id="PS50885">
    <property type="entry name" value="HAMP"/>
    <property type="match status" value="1"/>
</dbReference>
<dbReference type="Gene3D" id="3.30.565.10">
    <property type="entry name" value="Histidine kinase-like ATPase, C-terminal domain"/>
    <property type="match status" value="1"/>
</dbReference>
<keyword evidence="4" id="KW-1003">Cell membrane</keyword>
<keyword evidence="12" id="KW-1133">Transmembrane helix</keyword>
<evidence type="ECO:0000256" key="6">
    <source>
        <dbReference type="ARBA" id="ARBA00022679"/>
    </source>
</evidence>
<dbReference type="PRINTS" id="PR00344">
    <property type="entry name" value="BCTRLSENSOR"/>
</dbReference>
<evidence type="ECO:0000259" key="13">
    <source>
        <dbReference type="PROSITE" id="PS50109"/>
    </source>
</evidence>
<dbReference type="RefSeq" id="WP_343799542.1">
    <property type="nucleotide sequence ID" value="NZ_BAAADJ010000023.1"/>
</dbReference>
<evidence type="ECO:0000256" key="7">
    <source>
        <dbReference type="ARBA" id="ARBA00022741"/>
    </source>
</evidence>
<evidence type="ECO:0000256" key="3">
    <source>
        <dbReference type="ARBA" id="ARBA00012438"/>
    </source>
</evidence>
<keyword evidence="12" id="KW-0812">Transmembrane</keyword>
<dbReference type="InterPro" id="IPR013767">
    <property type="entry name" value="PAS_fold"/>
</dbReference>
<keyword evidence="9" id="KW-0067">ATP-binding</keyword>
<dbReference type="SMART" id="SM00387">
    <property type="entry name" value="HATPase_c"/>
    <property type="match status" value="1"/>
</dbReference>
<dbReference type="InterPro" id="IPR003594">
    <property type="entry name" value="HATPase_dom"/>
</dbReference>
<evidence type="ECO:0000313" key="16">
    <source>
        <dbReference type="EMBL" id="GAA0333306.1"/>
    </source>
</evidence>
<dbReference type="PROSITE" id="PS50109">
    <property type="entry name" value="HIS_KIN"/>
    <property type="match status" value="1"/>
</dbReference>
<evidence type="ECO:0000256" key="4">
    <source>
        <dbReference type="ARBA" id="ARBA00022475"/>
    </source>
</evidence>
<dbReference type="PANTHER" id="PTHR45453:SF1">
    <property type="entry name" value="PHOSPHATE REGULON SENSOR PROTEIN PHOR"/>
    <property type="match status" value="1"/>
</dbReference>
<dbReference type="SMART" id="SM00091">
    <property type="entry name" value="PAS"/>
    <property type="match status" value="1"/>
</dbReference>
<evidence type="ECO:0000256" key="12">
    <source>
        <dbReference type="SAM" id="Phobius"/>
    </source>
</evidence>
<dbReference type="CDD" id="cd00075">
    <property type="entry name" value="HATPase"/>
    <property type="match status" value="1"/>
</dbReference>
<dbReference type="PANTHER" id="PTHR45453">
    <property type="entry name" value="PHOSPHATE REGULON SENSOR PROTEIN PHOR"/>
    <property type="match status" value="1"/>
</dbReference>
<dbReference type="Pfam" id="PF00512">
    <property type="entry name" value="HisKA"/>
    <property type="match status" value="1"/>
</dbReference>
<proteinExistence type="predicted"/>
<evidence type="ECO:0000256" key="9">
    <source>
        <dbReference type="ARBA" id="ARBA00022840"/>
    </source>
</evidence>
<keyword evidence="8 16" id="KW-0418">Kinase</keyword>
<dbReference type="SUPFAM" id="SSF47384">
    <property type="entry name" value="Homodimeric domain of signal transducing histidine kinase"/>
    <property type="match status" value="1"/>
</dbReference>
<keyword evidence="17" id="KW-1185">Reference proteome</keyword>
<feature type="domain" description="Histidine kinase" evidence="13">
    <location>
        <begin position="367"/>
        <end position="583"/>
    </location>
</feature>
<evidence type="ECO:0000259" key="14">
    <source>
        <dbReference type="PROSITE" id="PS50112"/>
    </source>
</evidence>
<dbReference type="InterPro" id="IPR003660">
    <property type="entry name" value="HAMP_dom"/>
</dbReference>
<dbReference type="GO" id="GO:0016301">
    <property type="term" value="F:kinase activity"/>
    <property type="evidence" value="ECO:0007669"/>
    <property type="project" value="UniProtKB-KW"/>
</dbReference>
<evidence type="ECO:0000256" key="11">
    <source>
        <dbReference type="ARBA" id="ARBA00023136"/>
    </source>
</evidence>
<dbReference type="EMBL" id="BAAADJ010000023">
    <property type="protein sequence ID" value="GAA0333306.1"/>
    <property type="molecule type" value="Genomic_DNA"/>
</dbReference>
<dbReference type="Gene3D" id="1.10.287.130">
    <property type="match status" value="1"/>
</dbReference>
<gene>
    <name evidence="16" type="primary">phoR</name>
    <name evidence="16" type="ORF">GCM10008967_25060</name>
</gene>
<dbReference type="CDD" id="cd00082">
    <property type="entry name" value="HisKA"/>
    <property type="match status" value="1"/>
</dbReference>
<evidence type="ECO:0000256" key="1">
    <source>
        <dbReference type="ARBA" id="ARBA00000085"/>
    </source>
</evidence>
<dbReference type="InterPro" id="IPR004358">
    <property type="entry name" value="Sig_transdc_His_kin-like_C"/>
</dbReference>
<keyword evidence="6" id="KW-0808">Transferase</keyword>
<dbReference type="SUPFAM" id="SSF158472">
    <property type="entry name" value="HAMP domain-like"/>
    <property type="match status" value="1"/>
</dbReference>
<keyword evidence="7" id="KW-0547">Nucleotide-binding</keyword>
<dbReference type="InterPro" id="IPR003661">
    <property type="entry name" value="HisK_dim/P_dom"/>
</dbReference>
<dbReference type="PROSITE" id="PS50112">
    <property type="entry name" value="PAS"/>
    <property type="match status" value="1"/>
</dbReference>
<evidence type="ECO:0000256" key="2">
    <source>
        <dbReference type="ARBA" id="ARBA00004651"/>
    </source>
</evidence>
<keyword evidence="5" id="KW-0597">Phosphoprotein</keyword>
<keyword evidence="11 12" id="KW-0472">Membrane</keyword>
<evidence type="ECO:0000313" key="17">
    <source>
        <dbReference type="Proteomes" id="UP001500782"/>
    </source>
</evidence>
<evidence type="ECO:0000259" key="15">
    <source>
        <dbReference type="PROSITE" id="PS50885"/>
    </source>
</evidence>
<dbReference type="InterPro" id="IPR036097">
    <property type="entry name" value="HisK_dim/P_sf"/>
</dbReference>
<evidence type="ECO:0000256" key="5">
    <source>
        <dbReference type="ARBA" id="ARBA00022553"/>
    </source>
</evidence>
<comment type="subcellular location">
    <subcellularLocation>
        <location evidence="2">Cell membrane</location>
        <topology evidence="2">Multi-pass membrane protein</topology>
    </subcellularLocation>
</comment>